<dbReference type="Pfam" id="PF01740">
    <property type="entry name" value="STAS"/>
    <property type="match status" value="1"/>
</dbReference>
<name>A0A7W7Q859_9PSEU</name>
<gene>
    <name evidence="2" type="ORF">FHR82_005078</name>
</gene>
<organism evidence="2 3">
    <name type="scientific">Actinophytocola algeriensis</name>
    <dbReference type="NCBI Taxonomy" id="1768010"/>
    <lineage>
        <taxon>Bacteria</taxon>
        <taxon>Bacillati</taxon>
        <taxon>Actinomycetota</taxon>
        <taxon>Actinomycetes</taxon>
        <taxon>Pseudonocardiales</taxon>
        <taxon>Pseudonocardiaceae</taxon>
    </lineage>
</organism>
<dbReference type="InterPro" id="IPR002645">
    <property type="entry name" value="STAS_dom"/>
</dbReference>
<evidence type="ECO:0000313" key="3">
    <source>
        <dbReference type="Proteomes" id="UP000520767"/>
    </source>
</evidence>
<dbReference type="InterPro" id="IPR036513">
    <property type="entry name" value="STAS_dom_sf"/>
</dbReference>
<comment type="caution">
    <text evidence="2">The sequence shown here is derived from an EMBL/GenBank/DDBJ whole genome shotgun (WGS) entry which is preliminary data.</text>
</comment>
<dbReference type="SUPFAM" id="SSF52091">
    <property type="entry name" value="SpoIIaa-like"/>
    <property type="match status" value="1"/>
</dbReference>
<evidence type="ECO:0000313" key="2">
    <source>
        <dbReference type="EMBL" id="MBB4908825.1"/>
    </source>
</evidence>
<evidence type="ECO:0000259" key="1">
    <source>
        <dbReference type="PROSITE" id="PS50801"/>
    </source>
</evidence>
<dbReference type="Gene3D" id="3.30.750.24">
    <property type="entry name" value="STAS domain"/>
    <property type="match status" value="1"/>
</dbReference>
<reference evidence="2 3" key="1">
    <citation type="submission" date="2020-08" db="EMBL/GenBank/DDBJ databases">
        <title>Genomic Encyclopedia of Type Strains, Phase III (KMG-III): the genomes of soil and plant-associated and newly described type strains.</title>
        <authorList>
            <person name="Whitman W."/>
        </authorList>
    </citation>
    <scope>NUCLEOTIDE SEQUENCE [LARGE SCALE GENOMIC DNA]</scope>
    <source>
        <strain evidence="2 3">CECT 8960</strain>
    </source>
</reference>
<accession>A0A7W7Q859</accession>
<dbReference type="RefSeq" id="WP_184812923.1">
    <property type="nucleotide sequence ID" value="NZ_JACHJQ010000005.1"/>
</dbReference>
<keyword evidence="3" id="KW-1185">Reference proteome</keyword>
<dbReference type="EMBL" id="JACHJQ010000005">
    <property type="protein sequence ID" value="MBB4908825.1"/>
    <property type="molecule type" value="Genomic_DNA"/>
</dbReference>
<protein>
    <submittedName>
        <fullName evidence="2">Anti-anti-sigma regulatory factor</fullName>
    </submittedName>
</protein>
<feature type="domain" description="STAS" evidence="1">
    <location>
        <begin position="19"/>
        <end position="118"/>
    </location>
</feature>
<sequence length="133" mass="13956">MTAVDWHVPNALARLSAPVFVTLAGVLDEPSIPVISHAFDNALRWRPMTVLLKLSDVTAVHSSVLDALLVIAHRAALCEARLVTVAALGEPAHRAIDDAGLSQRLSLYPTLAVALETLAIGAPGSLVHASESV</sequence>
<dbReference type="Proteomes" id="UP000520767">
    <property type="component" value="Unassembled WGS sequence"/>
</dbReference>
<proteinExistence type="predicted"/>
<dbReference type="PROSITE" id="PS50801">
    <property type="entry name" value="STAS"/>
    <property type="match status" value="1"/>
</dbReference>
<dbReference type="AlphaFoldDB" id="A0A7W7Q859"/>